<dbReference type="Gene3D" id="6.10.140.1610">
    <property type="match status" value="1"/>
</dbReference>
<comment type="subcellular location">
    <subcellularLocation>
        <location evidence="2">Cytoplasm</location>
    </subcellularLocation>
    <subcellularLocation>
        <location evidence="1">Nucleus</location>
    </subcellularLocation>
</comment>
<evidence type="ECO:0000256" key="5">
    <source>
        <dbReference type="ARBA" id="ARBA00023242"/>
    </source>
</evidence>
<proteinExistence type="inferred from homology"/>
<feature type="compositionally biased region" description="Basic and acidic residues" evidence="6">
    <location>
        <begin position="1"/>
        <end position="25"/>
    </location>
</feature>
<dbReference type="Pfam" id="PF07084">
    <property type="entry name" value="Spot_14"/>
    <property type="match status" value="1"/>
</dbReference>
<protein>
    <submittedName>
        <fullName evidence="8">Uncharacterized protein</fullName>
    </submittedName>
</protein>
<feature type="compositionally biased region" description="Low complexity" evidence="6">
    <location>
        <begin position="107"/>
        <end position="118"/>
    </location>
</feature>
<organism evidence="7 8">
    <name type="scientific">Romanomermis culicivorax</name>
    <name type="common">Nematode worm</name>
    <dbReference type="NCBI Taxonomy" id="13658"/>
    <lineage>
        <taxon>Eukaryota</taxon>
        <taxon>Metazoa</taxon>
        <taxon>Ecdysozoa</taxon>
        <taxon>Nematoda</taxon>
        <taxon>Enoplea</taxon>
        <taxon>Dorylaimia</taxon>
        <taxon>Mermithida</taxon>
        <taxon>Mermithoidea</taxon>
        <taxon>Mermithidae</taxon>
        <taxon>Romanomermis</taxon>
    </lineage>
</organism>
<evidence type="ECO:0000313" key="7">
    <source>
        <dbReference type="Proteomes" id="UP000887565"/>
    </source>
</evidence>
<reference evidence="8" key="1">
    <citation type="submission" date="2022-11" db="UniProtKB">
        <authorList>
            <consortium name="WormBaseParasite"/>
        </authorList>
    </citation>
    <scope>IDENTIFICATION</scope>
</reference>
<evidence type="ECO:0000256" key="4">
    <source>
        <dbReference type="ARBA" id="ARBA00022490"/>
    </source>
</evidence>
<dbReference type="AlphaFoldDB" id="A0A915LBL3"/>
<evidence type="ECO:0000313" key="8">
    <source>
        <dbReference type="WBParaSite" id="nRc.2.0.1.t48242-RA"/>
    </source>
</evidence>
<evidence type="ECO:0000256" key="6">
    <source>
        <dbReference type="SAM" id="MobiDB-lite"/>
    </source>
</evidence>
<sequence length="189" mass="21175">MQIKDDAKSAKTNSKEMLEGPKGTDKNGATGHYIHLNVYSKPWSRVDDVQADACKGMLVDQDPDEDLWSVPSKPKSRSLINDQSKKIDLYSFYQMLHSIRNELVCGSPSSSSTQSPDSHYGSMSEEELDSEDVNSLVDSAVCDNTNDKHADHLALLFRQHLTGLFLVLRQLTDAADYCSKKYQDEVDKQ</sequence>
<comment type="similarity">
    <text evidence="3">Belongs to the SPOT14 family.</text>
</comment>
<keyword evidence="4" id="KW-0963">Cytoplasm</keyword>
<dbReference type="PANTHER" id="PTHR14315">
    <property type="entry name" value="SPOT14 FAMILY MEMBER"/>
    <property type="match status" value="1"/>
</dbReference>
<feature type="region of interest" description="Disordered" evidence="6">
    <location>
        <begin position="1"/>
        <end position="30"/>
    </location>
</feature>
<evidence type="ECO:0000256" key="1">
    <source>
        <dbReference type="ARBA" id="ARBA00004123"/>
    </source>
</evidence>
<dbReference type="GO" id="GO:0005634">
    <property type="term" value="C:nucleus"/>
    <property type="evidence" value="ECO:0007669"/>
    <property type="project" value="UniProtKB-SubCell"/>
</dbReference>
<feature type="region of interest" description="Disordered" evidence="6">
    <location>
        <begin position="105"/>
        <end position="129"/>
    </location>
</feature>
<dbReference type="GO" id="GO:0046890">
    <property type="term" value="P:regulation of lipid biosynthetic process"/>
    <property type="evidence" value="ECO:0007669"/>
    <property type="project" value="TreeGrafter"/>
</dbReference>
<dbReference type="GO" id="GO:0005829">
    <property type="term" value="C:cytosol"/>
    <property type="evidence" value="ECO:0007669"/>
    <property type="project" value="TreeGrafter"/>
</dbReference>
<dbReference type="PANTHER" id="PTHR14315:SF17">
    <property type="entry name" value="MIP21584P"/>
    <property type="match status" value="1"/>
</dbReference>
<name>A0A915LBL3_ROMCU</name>
<evidence type="ECO:0000256" key="2">
    <source>
        <dbReference type="ARBA" id="ARBA00004496"/>
    </source>
</evidence>
<dbReference type="InterPro" id="IPR009786">
    <property type="entry name" value="Spot_14"/>
</dbReference>
<dbReference type="Proteomes" id="UP000887565">
    <property type="component" value="Unplaced"/>
</dbReference>
<evidence type="ECO:0000256" key="3">
    <source>
        <dbReference type="ARBA" id="ARBA00009488"/>
    </source>
</evidence>
<accession>A0A915LBL3</accession>
<dbReference type="WBParaSite" id="nRc.2.0.1.t48242-RA">
    <property type="protein sequence ID" value="nRc.2.0.1.t48242-RA"/>
    <property type="gene ID" value="nRc.2.0.1.g48242"/>
</dbReference>
<dbReference type="InterPro" id="IPR053719">
    <property type="entry name" value="Lipogen_MT_Stabilize_sf"/>
</dbReference>
<keyword evidence="7" id="KW-1185">Reference proteome</keyword>
<keyword evidence="5" id="KW-0539">Nucleus</keyword>